<feature type="transmembrane region" description="Helical" evidence="5">
    <location>
        <begin position="49"/>
        <end position="67"/>
    </location>
</feature>
<keyword evidence="4 5" id="KW-0472">Membrane</keyword>
<name>A0A0A2LZZ4_9FLAO</name>
<dbReference type="Pfam" id="PF07681">
    <property type="entry name" value="DoxX"/>
    <property type="match status" value="1"/>
</dbReference>
<accession>A0A0A2LZZ4</accession>
<protein>
    <submittedName>
        <fullName evidence="6">DoxX protein</fullName>
    </submittedName>
</protein>
<feature type="transmembrane region" description="Helical" evidence="5">
    <location>
        <begin position="97"/>
        <end position="113"/>
    </location>
</feature>
<evidence type="ECO:0000256" key="5">
    <source>
        <dbReference type="SAM" id="Phobius"/>
    </source>
</evidence>
<dbReference type="GO" id="GO:0016020">
    <property type="term" value="C:membrane"/>
    <property type="evidence" value="ECO:0007669"/>
    <property type="project" value="UniProtKB-SubCell"/>
</dbReference>
<feature type="transmembrane region" description="Helical" evidence="5">
    <location>
        <begin position="74"/>
        <end position="91"/>
    </location>
</feature>
<dbReference type="InterPro" id="IPR032808">
    <property type="entry name" value="DoxX"/>
</dbReference>
<organism evidence="6 7">
    <name type="scientific">Flavobacterium rivuli WB 3.3-2 = DSM 21788</name>
    <dbReference type="NCBI Taxonomy" id="1121895"/>
    <lineage>
        <taxon>Bacteria</taxon>
        <taxon>Pseudomonadati</taxon>
        <taxon>Bacteroidota</taxon>
        <taxon>Flavobacteriia</taxon>
        <taxon>Flavobacteriales</taxon>
        <taxon>Flavobacteriaceae</taxon>
        <taxon>Flavobacterium</taxon>
    </lineage>
</organism>
<evidence type="ECO:0000313" key="7">
    <source>
        <dbReference type="Proteomes" id="UP000030152"/>
    </source>
</evidence>
<evidence type="ECO:0000256" key="3">
    <source>
        <dbReference type="ARBA" id="ARBA00022989"/>
    </source>
</evidence>
<dbReference type="STRING" id="1121895.GCA_000378485_03898"/>
<sequence>MNSKFTQIVRILLGLILVIFGANKIYSFIPLPSPPPEAASFMESLAATGYVLTVVAVLEIIIGLMLIFRLWVPFALLVLVPISLNILLFHLFLDVPAIGTALLVVILNGVLLYKNRRKYKPLFAE</sequence>
<proteinExistence type="predicted"/>
<dbReference type="OrthoDB" id="8161897at2"/>
<evidence type="ECO:0000256" key="4">
    <source>
        <dbReference type="ARBA" id="ARBA00023136"/>
    </source>
</evidence>
<keyword evidence="7" id="KW-1185">Reference proteome</keyword>
<gene>
    <name evidence="6" type="ORF">Q765_19015</name>
</gene>
<keyword evidence="3 5" id="KW-1133">Transmembrane helix</keyword>
<evidence type="ECO:0000256" key="1">
    <source>
        <dbReference type="ARBA" id="ARBA00004141"/>
    </source>
</evidence>
<dbReference type="AlphaFoldDB" id="A0A0A2LZZ4"/>
<reference evidence="6 7" key="1">
    <citation type="submission" date="2013-09" db="EMBL/GenBank/DDBJ databases">
        <authorList>
            <person name="Zeng Z."/>
            <person name="Chen C."/>
        </authorList>
    </citation>
    <scope>NUCLEOTIDE SEQUENCE [LARGE SCALE GENOMIC DNA]</scope>
    <source>
        <strain evidence="6 7">WB 3.3-2</strain>
    </source>
</reference>
<dbReference type="RefSeq" id="WP_020215076.1">
    <property type="nucleotide sequence ID" value="NZ_JRLX01000031.1"/>
</dbReference>
<keyword evidence="2 5" id="KW-0812">Transmembrane</keyword>
<dbReference type="Proteomes" id="UP000030152">
    <property type="component" value="Unassembled WGS sequence"/>
</dbReference>
<evidence type="ECO:0000313" key="6">
    <source>
        <dbReference type="EMBL" id="KGO84921.1"/>
    </source>
</evidence>
<dbReference type="EMBL" id="JRLX01000031">
    <property type="protein sequence ID" value="KGO84921.1"/>
    <property type="molecule type" value="Genomic_DNA"/>
</dbReference>
<dbReference type="eggNOG" id="ENOG5031R64">
    <property type="taxonomic scope" value="Bacteria"/>
</dbReference>
<comment type="caution">
    <text evidence="6">The sequence shown here is derived from an EMBL/GenBank/DDBJ whole genome shotgun (WGS) entry which is preliminary data.</text>
</comment>
<comment type="subcellular location">
    <subcellularLocation>
        <location evidence="1">Membrane</location>
        <topology evidence="1">Multi-pass membrane protein</topology>
    </subcellularLocation>
</comment>
<feature type="transmembrane region" description="Helical" evidence="5">
    <location>
        <begin position="12"/>
        <end position="29"/>
    </location>
</feature>
<evidence type="ECO:0000256" key="2">
    <source>
        <dbReference type="ARBA" id="ARBA00022692"/>
    </source>
</evidence>